<comment type="caution">
    <text evidence="3">The sequence shown here is derived from an EMBL/GenBank/DDBJ whole genome shotgun (WGS) entry which is preliminary data.</text>
</comment>
<reference evidence="3 4" key="1">
    <citation type="submission" date="2018-10" db="EMBL/GenBank/DDBJ databases">
        <title>Genomic Encyclopedia of Type Strains, Phase IV (KMG-IV): sequencing the most valuable type-strain genomes for metagenomic binning, comparative biology and taxonomic classification.</title>
        <authorList>
            <person name="Goeker M."/>
        </authorList>
    </citation>
    <scope>NUCLEOTIDE SEQUENCE [LARGE SCALE GENOMIC DNA]</scope>
    <source>
        <strain evidence="3 4">DSM 23229</strain>
    </source>
</reference>
<name>A0A420WWQ7_9GAMM</name>
<dbReference type="Proteomes" id="UP000281975">
    <property type="component" value="Unassembled WGS sequence"/>
</dbReference>
<sequence>MPRTLSIRGCLPAFLAALLGGWPLTAAAAAPSPDVREHIIDEARQLSRSHTLMVAVDGNTVIDEGFRGHATDETANIKSLSKTLIAALVGAAIDRGVIESVDQPVVELLGDRVPADADSRINRITVGNLLSMQAGLEPTSGANYGAWVNSANWVRDALERPFVEDIGGRMVYSTGNTHLLSAALTEATGRSTLALARDWLGAPLGIAIPPWTRDPQGIYFGGNEMGLTPRAILRFGEMIRQQGLHDGERVLPADWIDQSWQPYTHSFFNDDDYGYGWFLTTIAGESVYYGWGYGGQLLYVVPSHALTVVMTSDPTPPSNGSAYNERVEALVGELIEATARGG</sequence>
<dbReference type="InterPro" id="IPR001466">
    <property type="entry name" value="Beta-lactam-related"/>
</dbReference>
<dbReference type="PANTHER" id="PTHR43283:SF7">
    <property type="entry name" value="BETA-LACTAMASE-RELATED DOMAIN-CONTAINING PROTEIN"/>
    <property type="match status" value="1"/>
</dbReference>
<dbReference type="AlphaFoldDB" id="A0A420WWQ7"/>
<dbReference type="Pfam" id="PF00144">
    <property type="entry name" value="Beta-lactamase"/>
    <property type="match status" value="1"/>
</dbReference>
<evidence type="ECO:0000256" key="1">
    <source>
        <dbReference type="SAM" id="SignalP"/>
    </source>
</evidence>
<dbReference type="Gene3D" id="3.40.710.10">
    <property type="entry name" value="DD-peptidase/beta-lactamase superfamily"/>
    <property type="match status" value="1"/>
</dbReference>
<keyword evidence="1" id="KW-0732">Signal</keyword>
<dbReference type="SUPFAM" id="SSF56601">
    <property type="entry name" value="beta-lactamase/transpeptidase-like"/>
    <property type="match status" value="1"/>
</dbReference>
<feature type="domain" description="Beta-lactamase-related" evidence="2">
    <location>
        <begin position="51"/>
        <end position="330"/>
    </location>
</feature>
<evidence type="ECO:0000259" key="2">
    <source>
        <dbReference type="Pfam" id="PF00144"/>
    </source>
</evidence>
<protein>
    <submittedName>
        <fullName evidence="3">CubicO group peptidase (Beta-lactamase class C family)</fullName>
    </submittedName>
</protein>
<evidence type="ECO:0000313" key="4">
    <source>
        <dbReference type="Proteomes" id="UP000281975"/>
    </source>
</evidence>
<proteinExistence type="predicted"/>
<dbReference type="OrthoDB" id="9814204at2"/>
<feature type="signal peptide" evidence="1">
    <location>
        <begin position="1"/>
        <end position="28"/>
    </location>
</feature>
<feature type="chain" id="PRO_5018980002" evidence="1">
    <location>
        <begin position="29"/>
        <end position="342"/>
    </location>
</feature>
<gene>
    <name evidence="3" type="ORF">C7446_2067</name>
</gene>
<dbReference type="InterPro" id="IPR050789">
    <property type="entry name" value="Diverse_Enzym_Activities"/>
</dbReference>
<dbReference type="InterPro" id="IPR012338">
    <property type="entry name" value="Beta-lactam/transpept-like"/>
</dbReference>
<accession>A0A420WWQ7</accession>
<dbReference type="EMBL" id="RBIN01000005">
    <property type="protein sequence ID" value="RKR03542.1"/>
    <property type="molecule type" value="Genomic_DNA"/>
</dbReference>
<evidence type="ECO:0000313" key="3">
    <source>
        <dbReference type="EMBL" id="RKR03542.1"/>
    </source>
</evidence>
<organism evidence="3 4">
    <name type="scientific">Kushneria sinocarnis</name>
    <dbReference type="NCBI Taxonomy" id="595502"/>
    <lineage>
        <taxon>Bacteria</taxon>
        <taxon>Pseudomonadati</taxon>
        <taxon>Pseudomonadota</taxon>
        <taxon>Gammaproteobacteria</taxon>
        <taxon>Oceanospirillales</taxon>
        <taxon>Halomonadaceae</taxon>
        <taxon>Kushneria</taxon>
    </lineage>
</organism>
<dbReference type="PANTHER" id="PTHR43283">
    <property type="entry name" value="BETA-LACTAMASE-RELATED"/>
    <property type="match status" value="1"/>
</dbReference>
<keyword evidence="4" id="KW-1185">Reference proteome</keyword>